<evidence type="ECO:0000256" key="1">
    <source>
        <dbReference type="SAM" id="SignalP"/>
    </source>
</evidence>
<evidence type="ECO:0000313" key="3">
    <source>
        <dbReference type="Proteomes" id="UP000295724"/>
    </source>
</evidence>
<reference evidence="2 3" key="1">
    <citation type="submission" date="2019-03" db="EMBL/GenBank/DDBJ databases">
        <title>Genomic Encyclopedia of Type Strains, Phase IV (KMG-IV): sequencing the most valuable type-strain genomes for metagenomic binning, comparative biology and taxonomic classification.</title>
        <authorList>
            <person name="Goeker M."/>
        </authorList>
    </citation>
    <scope>NUCLEOTIDE SEQUENCE [LARGE SCALE GENOMIC DNA]</scope>
    <source>
        <strain evidence="2 3">DSM 25488</strain>
    </source>
</reference>
<dbReference type="EMBL" id="SNZB01000006">
    <property type="protein sequence ID" value="TDR17476.1"/>
    <property type="molecule type" value="Genomic_DNA"/>
</dbReference>
<proteinExistence type="predicted"/>
<keyword evidence="1" id="KW-0732">Signal</keyword>
<gene>
    <name evidence="2" type="ORF">C8D91_2534</name>
</gene>
<comment type="caution">
    <text evidence="2">The sequence shown here is derived from an EMBL/GenBank/DDBJ whole genome shotgun (WGS) entry which is preliminary data.</text>
</comment>
<name>A0A4R6XDT8_9GAMM</name>
<feature type="chain" id="PRO_5020370084" evidence="1">
    <location>
        <begin position="22"/>
        <end position="91"/>
    </location>
</feature>
<organism evidence="2 3">
    <name type="scientific">Marinicella litoralis</name>
    <dbReference type="NCBI Taxonomy" id="644220"/>
    <lineage>
        <taxon>Bacteria</taxon>
        <taxon>Pseudomonadati</taxon>
        <taxon>Pseudomonadota</taxon>
        <taxon>Gammaproteobacteria</taxon>
        <taxon>Lysobacterales</taxon>
        <taxon>Marinicellaceae</taxon>
        <taxon>Marinicella</taxon>
    </lineage>
</organism>
<sequence>MKTTVLFFTLTLMMNTNTGLAKNPADEAAEKSLSAVTVFIDVNRLTRKNLAAKKMTESHNEFAVHGFELVGVSPYTENGDLEGFFVSYKKK</sequence>
<evidence type="ECO:0000313" key="2">
    <source>
        <dbReference type="EMBL" id="TDR17476.1"/>
    </source>
</evidence>
<protein>
    <submittedName>
        <fullName evidence="2">Uncharacterized protein</fullName>
    </submittedName>
</protein>
<dbReference type="RefSeq" id="WP_133566541.1">
    <property type="nucleotide sequence ID" value="NZ_NIHB01000002.1"/>
</dbReference>
<dbReference type="OrthoDB" id="5957597at2"/>
<dbReference type="AlphaFoldDB" id="A0A4R6XDT8"/>
<dbReference type="Proteomes" id="UP000295724">
    <property type="component" value="Unassembled WGS sequence"/>
</dbReference>
<feature type="signal peptide" evidence="1">
    <location>
        <begin position="1"/>
        <end position="21"/>
    </location>
</feature>
<keyword evidence="3" id="KW-1185">Reference proteome</keyword>
<accession>A0A4R6XDT8</accession>